<dbReference type="AlphaFoldDB" id="A0A4Y3KNI2"/>
<keyword evidence="4" id="KW-0547">Nucleotide-binding</keyword>
<evidence type="ECO:0000259" key="9">
    <source>
        <dbReference type="PROSITE" id="PS50146"/>
    </source>
</evidence>
<evidence type="ECO:0000256" key="5">
    <source>
        <dbReference type="ARBA" id="ARBA00022777"/>
    </source>
</evidence>
<dbReference type="Proteomes" id="UP000320461">
    <property type="component" value="Unassembled WGS sequence"/>
</dbReference>
<dbReference type="SUPFAM" id="SSF111331">
    <property type="entry name" value="NAD kinase/diacylglycerol kinase-like"/>
    <property type="match status" value="1"/>
</dbReference>
<evidence type="ECO:0000313" key="11">
    <source>
        <dbReference type="Proteomes" id="UP000320461"/>
    </source>
</evidence>
<dbReference type="Pfam" id="PF19279">
    <property type="entry name" value="YegS_C"/>
    <property type="match status" value="1"/>
</dbReference>
<feature type="domain" description="DAGKc" evidence="9">
    <location>
        <begin position="1"/>
        <end position="130"/>
    </location>
</feature>
<dbReference type="Pfam" id="PF00781">
    <property type="entry name" value="DAGK_cat"/>
    <property type="match status" value="1"/>
</dbReference>
<keyword evidence="6" id="KW-0067">ATP-binding</keyword>
<proteinExistence type="inferred from homology"/>
<keyword evidence="7" id="KW-0443">Lipid metabolism</keyword>
<dbReference type="PROSITE" id="PS50146">
    <property type="entry name" value="DAGK"/>
    <property type="match status" value="1"/>
</dbReference>
<dbReference type="OrthoDB" id="3171056at2"/>
<keyword evidence="8" id="KW-1208">Phospholipid metabolism</keyword>
<evidence type="ECO:0000256" key="3">
    <source>
        <dbReference type="ARBA" id="ARBA00022679"/>
    </source>
</evidence>
<evidence type="ECO:0000256" key="8">
    <source>
        <dbReference type="ARBA" id="ARBA00023264"/>
    </source>
</evidence>
<dbReference type="GO" id="GO:0005524">
    <property type="term" value="F:ATP binding"/>
    <property type="evidence" value="ECO:0007669"/>
    <property type="project" value="UniProtKB-KW"/>
</dbReference>
<dbReference type="InterPro" id="IPR001206">
    <property type="entry name" value="Diacylglycerol_kinase_cat_dom"/>
</dbReference>
<dbReference type="EMBL" id="BJLQ01000015">
    <property type="protein sequence ID" value="GEA84510.1"/>
    <property type="molecule type" value="Genomic_DNA"/>
</dbReference>
<evidence type="ECO:0000256" key="4">
    <source>
        <dbReference type="ARBA" id="ARBA00022741"/>
    </source>
</evidence>
<keyword evidence="11" id="KW-1185">Reference proteome</keyword>
<keyword evidence="5 10" id="KW-0418">Kinase</keyword>
<dbReference type="InterPro" id="IPR017438">
    <property type="entry name" value="ATP-NAD_kinase_N"/>
</dbReference>
<evidence type="ECO:0000313" key="10">
    <source>
        <dbReference type="EMBL" id="GEA84510.1"/>
    </source>
</evidence>
<gene>
    <name evidence="10" type="ORF">CGE01nite_17610</name>
</gene>
<name>A0A4Y3KNI2_9CELL</name>
<organism evidence="10 11">
    <name type="scientific">Cellulomonas gelida</name>
    <dbReference type="NCBI Taxonomy" id="1712"/>
    <lineage>
        <taxon>Bacteria</taxon>
        <taxon>Bacillati</taxon>
        <taxon>Actinomycetota</taxon>
        <taxon>Actinomycetes</taxon>
        <taxon>Micrococcales</taxon>
        <taxon>Cellulomonadaceae</taxon>
        <taxon>Cellulomonas</taxon>
    </lineage>
</organism>
<evidence type="ECO:0000256" key="7">
    <source>
        <dbReference type="ARBA" id="ARBA00023209"/>
    </source>
</evidence>
<dbReference type="GO" id="GO:0016301">
    <property type="term" value="F:kinase activity"/>
    <property type="evidence" value="ECO:0007669"/>
    <property type="project" value="UniProtKB-KW"/>
</dbReference>
<dbReference type="GO" id="GO:0008654">
    <property type="term" value="P:phospholipid biosynthetic process"/>
    <property type="evidence" value="ECO:0007669"/>
    <property type="project" value="UniProtKB-KW"/>
</dbReference>
<keyword evidence="7" id="KW-0444">Lipid biosynthesis</keyword>
<accession>A0A4Y3KNI2</accession>
<comment type="cofactor">
    <cofactor evidence="1">
        <name>Mg(2+)</name>
        <dbReference type="ChEBI" id="CHEBI:18420"/>
    </cofactor>
</comment>
<dbReference type="PANTHER" id="PTHR12358">
    <property type="entry name" value="SPHINGOSINE KINASE"/>
    <property type="match status" value="1"/>
</dbReference>
<comment type="similarity">
    <text evidence="2">Belongs to the diacylglycerol/lipid kinase family.</text>
</comment>
<dbReference type="RefSeq" id="WP_141370322.1">
    <property type="nucleotide sequence ID" value="NZ_BJLQ01000015.1"/>
</dbReference>
<reference evidence="10 11" key="1">
    <citation type="submission" date="2019-06" db="EMBL/GenBank/DDBJ databases">
        <title>Whole genome shotgun sequence of Cellulomonas gelida NBRC 3748.</title>
        <authorList>
            <person name="Hosoyama A."/>
            <person name="Uohara A."/>
            <person name="Ohji S."/>
            <person name="Ichikawa N."/>
        </authorList>
    </citation>
    <scope>NUCLEOTIDE SEQUENCE [LARGE SCALE GENOMIC DNA]</scope>
    <source>
        <strain evidence="10 11">NBRC 3748</strain>
    </source>
</reference>
<comment type="caution">
    <text evidence="10">The sequence shown here is derived from an EMBL/GenBank/DDBJ whole genome shotgun (WGS) entry which is preliminary data.</text>
</comment>
<evidence type="ECO:0000256" key="2">
    <source>
        <dbReference type="ARBA" id="ARBA00005983"/>
    </source>
</evidence>
<dbReference type="InterPro" id="IPR045540">
    <property type="entry name" value="YegS/DAGK_C"/>
</dbReference>
<dbReference type="InterPro" id="IPR016064">
    <property type="entry name" value="NAD/diacylglycerol_kinase_sf"/>
</dbReference>
<keyword evidence="3" id="KW-0808">Transferase</keyword>
<keyword evidence="7" id="KW-0594">Phospholipid biosynthesis</keyword>
<protein>
    <submittedName>
        <fullName evidence="10">Sphingosine kinase</fullName>
    </submittedName>
</protein>
<evidence type="ECO:0000256" key="6">
    <source>
        <dbReference type="ARBA" id="ARBA00022840"/>
    </source>
</evidence>
<dbReference type="InterPro" id="IPR050187">
    <property type="entry name" value="Lipid_Phosphate_FormReg"/>
</dbReference>
<evidence type="ECO:0000256" key="1">
    <source>
        <dbReference type="ARBA" id="ARBA00001946"/>
    </source>
</evidence>
<dbReference type="PANTHER" id="PTHR12358:SF54">
    <property type="entry name" value="SPHINGOSINE KINASE RELATED PROTEIN"/>
    <property type="match status" value="1"/>
</dbReference>
<sequence length="302" mass="31599">MTHLAVVANPSKLDDAEKIRAVIDDACAARGLERPLWIETTVEDPGSGQTREALDQGADLVCALGGDGTVRAVAEVLAGGDVPLGLLPAGTGNLLARALGLPVDSLEDALAVVLDGRTSRIDVGTLTLDGSDDEHVFLVMAGMGLDAETMAHADERLKGVLGWPAYLVSGVKAAARGGFTARVQPRDGHATSRTVRAVVIGNSGTLTGGMELMPEARLDDGLLDAAVIAPSGLPGWIRTIRTVLTAGRAHEHLERYQSTGFRVSTQHPRAVQLDGDAVGEHRKLECRIRPATLPVRVLATNA</sequence>
<dbReference type="Gene3D" id="3.40.50.10330">
    <property type="entry name" value="Probable inorganic polyphosphate/atp-NAD kinase, domain 1"/>
    <property type="match status" value="1"/>
</dbReference>
<dbReference type="Gene3D" id="2.60.200.40">
    <property type="match status" value="1"/>
</dbReference>